<dbReference type="FunCoup" id="A0A8V0ZXE7">
    <property type="interactions" value="119"/>
</dbReference>
<keyword evidence="1 2" id="KW-0175">Coiled coil</keyword>
<evidence type="ECO:0000313" key="4">
    <source>
        <dbReference type="Ensembl" id="ENSGALP00010035026.1"/>
    </source>
</evidence>
<feature type="coiled-coil region" evidence="2">
    <location>
        <begin position="91"/>
        <end position="120"/>
    </location>
</feature>
<dbReference type="Pfam" id="PF13868">
    <property type="entry name" value="TPH"/>
    <property type="match status" value="1"/>
</dbReference>
<dbReference type="AlphaFoldDB" id="A0A8V0ZXE7"/>
<reference evidence="4" key="3">
    <citation type="submission" date="2025-09" db="UniProtKB">
        <authorList>
            <consortium name="Ensembl"/>
        </authorList>
    </citation>
    <scope>IDENTIFICATION</scope>
    <source>
        <strain evidence="4">broiler</strain>
    </source>
</reference>
<gene>
    <name evidence="4" type="primary">CCDC173L</name>
</gene>
<name>A0A8V0ZXE7_CHICK</name>
<evidence type="ECO:0007829" key="6">
    <source>
        <dbReference type="PeptideAtlas" id="A0A8V0ZXE7"/>
    </source>
</evidence>
<reference evidence="4" key="1">
    <citation type="submission" date="2020-11" db="EMBL/GenBank/DDBJ databases">
        <title>Gallus gallus (Chicken) genome, bGalGal1, GRCg7b, maternal haplotype autosomes + Z &amp; W.</title>
        <authorList>
            <person name="Warren W."/>
            <person name="Formenti G."/>
            <person name="Fedrigo O."/>
            <person name="Haase B."/>
            <person name="Mountcastle J."/>
            <person name="Balacco J."/>
            <person name="Tracey A."/>
            <person name="Schneider V."/>
            <person name="Okimoto R."/>
            <person name="Cheng H."/>
            <person name="Hawken R."/>
            <person name="Howe K."/>
            <person name="Jarvis E.D."/>
        </authorList>
    </citation>
    <scope>NUCLEOTIDE SEQUENCE [LARGE SCALE GENOMIC DNA]</scope>
    <source>
        <strain evidence="4">Broiler</strain>
    </source>
</reference>
<dbReference type="PANTHER" id="PTHR28663:SF1">
    <property type="entry name" value="CILIA- AND FLAGELLA- ASSOCIATED PROTEIN 210"/>
    <property type="match status" value="1"/>
</dbReference>
<feature type="coiled-coil region" evidence="2">
    <location>
        <begin position="297"/>
        <end position="442"/>
    </location>
</feature>
<keyword evidence="5" id="KW-1185">Reference proteome</keyword>
<dbReference type="PANTHER" id="PTHR28663">
    <property type="entry name" value="COILED-COIL DOMAIN-CONTAINING PROTEIN 173"/>
    <property type="match status" value="1"/>
</dbReference>
<dbReference type="GeneTree" id="ENSGT00940000167377"/>
<dbReference type="InterPro" id="IPR039986">
    <property type="entry name" value="CFAP210"/>
</dbReference>
<dbReference type="Proteomes" id="UP000000539">
    <property type="component" value="Chromosome 7"/>
</dbReference>
<accession>A0A8V0ZXE7</accession>
<proteinExistence type="evidence at protein level"/>
<dbReference type="InterPro" id="IPR043597">
    <property type="entry name" value="TPH_dom"/>
</dbReference>
<sequence length="538" mass="63261">MAAGLGLPRRRRRLAPSHRFEENNILDGCFLPNDVDLRQVIVLPRAEWERMQEGLGSMSREAARVLAERKERQEMHLRSKAAVRDWTNTIMGQAQRKLKAKKLREEKQEEERKLLDLEEAKFQAAKWKEAIDKAKTYLYHQNERVKGLHSALLLAEVLKERDAQIEFKKLKSDVNKKKEEEIERRCKEALLREEEKVHQRYMNRLALSRDQLEQIKERKHQADLAKLEDKREGEEIQRLSQLYQLELLRKMEKEQEKKVERQRLYHEHVANQKIIKAVEKQKQMEEDNRIRAQFKAKQTIAKLMKEKEAELRRITQEHRDKIVRQLAAQMSEVLKMEDKRIAREIAKKEAAQEKEQKEKEAKKKAAIESIAEHRATVMKMKLEKEREEKAESKKELQALLEKNQIYLESEKAKKQRQRDASIEVQKIQIQQMAEKKAKEQQEKQADLDYNAQKELIALHKEHEFQKYAKQVIESVSTTTHHLYPLLKASKEITGLGGGPFSRGSEGTNPGFQAQDVAETQLPCCSSTTAEEVKTKKEH</sequence>
<feature type="coiled-coil region" evidence="2">
    <location>
        <begin position="160"/>
        <end position="237"/>
    </location>
</feature>
<evidence type="ECO:0000256" key="2">
    <source>
        <dbReference type="SAM" id="Coils"/>
    </source>
</evidence>
<evidence type="ECO:0000256" key="1">
    <source>
        <dbReference type="ARBA" id="ARBA00023054"/>
    </source>
</evidence>
<feature type="domain" description="Trichohyalin-plectin-homology" evidence="3">
    <location>
        <begin position="139"/>
        <end position="475"/>
    </location>
</feature>
<protein>
    <recommendedName>
        <fullName evidence="3">Trichohyalin-plectin-homology domain-containing protein</fullName>
    </recommendedName>
</protein>
<reference evidence="4" key="2">
    <citation type="submission" date="2025-08" db="UniProtKB">
        <authorList>
            <consortium name="Ensembl"/>
        </authorList>
    </citation>
    <scope>IDENTIFICATION</scope>
    <source>
        <strain evidence="4">broiler</strain>
    </source>
</reference>
<organism evidence="4 5">
    <name type="scientific">Gallus gallus</name>
    <name type="common">Chicken</name>
    <dbReference type="NCBI Taxonomy" id="9031"/>
    <lineage>
        <taxon>Eukaryota</taxon>
        <taxon>Metazoa</taxon>
        <taxon>Chordata</taxon>
        <taxon>Craniata</taxon>
        <taxon>Vertebrata</taxon>
        <taxon>Euteleostomi</taxon>
        <taxon>Archelosauria</taxon>
        <taxon>Archosauria</taxon>
        <taxon>Dinosauria</taxon>
        <taxon>Saurischia</taxon>
        <taxon>Theropoda</taxon>
        <taxon>Coelurosauria</taxon>
        <taxon>Aves</taxon>
        <taxon>Neognathae</taxon>
        <taxon>Galloanserae</taxon>
        <taxon>Galliformes</taxon>
        <taxon>Phasianidae</taxon>
        <taxon>Phasianinae</taxon>
        <taxon>Gallus</taxon>
    </lineage>
</organism>
<evidence type="ECO:0000259" key="3">
    <source>
        <dbReference type="Pfam" id="PF13868"/>
    </source>
</evidence>
<keyword evidence="6" id="KW-1267">Proteomics identification</keyword>
<dbReference type="Ensembl" id="ENSGALT00010057682.1">
    <property type="protein sequence ID" value="ENSGALP00010035026.1"/>
    <property type="gene ID" value="ENSGALG00010023676.1"/>
</dbReference>
<evidence type="ECO:0000313" key="5">
    <source>
        <dbReference type="Proteomes" id="UP000000539"/>
    </source>
</evidence>
<dbReference type="GO" id="GO:0005879">
    <property type="term" value="C:axonemal microtubule"/>
    <property type="evidence" value="ECO:0000318"/>
    <property type="project" value="GO_Central"/>
</dbReference>